<dbReference type="PANTHER" id="PTHR38460">
    <property type="entry name" value="TAUTOMERASE YOLI-RELATED"/>
    <property type="match status" value="1"/>
</dbReference>
<evidence type="ECO:0000313" key="2">
    <source>
        <dbReference type="Proteomes" id="UP000244920"/>
    </source>
</evidence>
<name>A0A2U8FL21_9PAST</name>
<dbReference type="SUPFAM" id="SSF55331">
    <property type="entry name" value="Tautomerase/MIF"/>
    <property type="match status" value="1"/>
</dbReference>
<dbReference type="AlphaFoldDB" id="A0A2U8FL21"/>
<gene>
    <name evidence="1" type="ORF">DDU33_06590</name>
</gene>
<organism evidence="1 2">
    <name type="scientific">Actinobacillus porcitonsillarum</name>
    <dbReference type="NCBI Taxonomy" id="189834"/>
    <lineage>
        <taxon>Bacteria</taxon>
        <taxon>Pseudomonadati</taxon>
        <taxon>Pseudomonadota</taxon>
        <taxon>Gammaproteobacteria</taxon>
        <taxon>Pasteurellales</taxon>
        <taxon>Pasteurellaceae</taxon>
        <taxon>Actinobacillus</taxon>
    </lineage>
</organism>
<keyword evidence="2" id="KW-1185">Reference proteome</keyword>
<sequence length="138" mass="15537">MPVFNAHVAQGKLTKEQKQGLADAFVLAIHDALNAPMEDQFVIINEHPQDNIFIHPTFPNMQRTDKRMVVTVDVSTTRTLEEKRKLTELVTKYAVEKAGIGQDDISLLIYALPLENMSFGRGILMPDDAEAMVKRTRS</sequence>
<dbReference type="Pfam" id="PF14552">
    <property type="entry name" value="Tautomerase_2"/>
    <property type="match status" value="1"/>
</dbReference>
<dbReference type="Gene3D" id="3.30.429.10">
    <property type="entry name" value="Macrophage Migration Inhibitory Factor"/>
    <property type="match status" value="1"/>
</dbReference>
<dbReference type="InterPro" id="IPR037479">
    <property type="entry name" value="Tauto_MSAD"/>
</dbReference>
<dbReference type="Proteomes" id="UP000244920">
    <property type="component" value="Chromosome"/>
</dbReference>
<dbReference type="EMBL" id="CP029206">
    <property type="protein sequence ID" value="AWI51166.1"/>
    <property type="molecule type" value="Genomic_DNA"/>
</dbReference>
<dbReference type="RefSeq" id="WP_011201167.1">
    <property type="nucleotide sequence ID" value="NZ_CP029206.1"/>
</dbReference>
<dbReference type="InterPro" id="IPR014347">
    <property type="entry name" value="Tautomerase/MIF_sf"/>
</dbReference>
<accession>A0A2U8FL21</accession>
<reference evidence="2" key="1">
    <citation type="submission" date="2018-05" db="EMBL/GenBank/DDBJ databases">
        <title>Complete genome sequence of Actinobacillus porcitonsillarum reference strain 9953L55 (CCUG 46996).</title>
        <authorList>
            <person name="Dona V."/>
            <person name="Perreten V."/>
        </authorList>
    </citation>
    <scope>NUCLEOTIDE SEQUENCE [LARGE SCALE GENOMIC DNA]</scope>
    <source>
        <strain evidence="2">9953L55</strain>
    </source>
</reference>
<proteinExistence type="predicted"/>
<evidence type="ECO:0000313" key="1">
    <source>
        <dbReference type="EMBL" id="AWI51166.1"/>
    </source>
</evidence>
<dbReference type="PANTHER" id="PTHR38460:SF1">
    <property type="entry name" value="TAUTOMERASE YOLI-RELATED"/>
    <property type="match status" value="1"/>
</dbReference>
<protein>
    <submittedName>
        <fullName evidence="1">Tautomerase family protein</fullName>
    </submittedName>
</protein>
<dbReference type="KEGG" id="apor:DDU33_06590"/>